<keyword evidence="5 11" id="KW-0812">Transmembrane</keyword>
<comment type="similarity">
    <text evidence="2">Belongs to the tumor necrosis factor family.</text>
</comment>
<dbReference type="CDD" id="cd00184">
    <property type="entry name" value="TNF"/>
    <property type="match status" value="1"/>
</dbReference>
<evidence type="ECO:0000256" key="9">
    <source>
        <dbReference type="ARBA" id="ARBA00023157"/>
    </source>
</evidence>
<evidence type="ECO:0000256" key="4">
    <source>
        <dbReference type="ARBA" id="ARBA00022514"/>
    </source>
</evidence>
<gene>
    <name evidence="13" type="ORF">E1301_Tti013054</name>
</gene>
<evidence type="ECO:0000256" key="11">
    <source>
        <dbReference type="SAM" id="Phobius"/>
    </source>
</evidence>
<dbReference type="InterPro" id="IPR006053">
    <property type="entry name" value="TNF"/>
</dbReference>
<evidence type="ECO:0000256" key="2">
    <source>
        <dbReference type="ARBA" id="ARBA00008670"/>
    </source>
</evidence>
<dbReference type="AlphaFoldDB" id="A0A5A9NMF3"/>
<comment type="subcellular location">
    <subcellularLocation>
        <location evidence="1">Membrane</location>
        <topology evidence="1">Single-pass type II membrane protein</topology>
    </subcellularLocation>
</comment>
<organism evidence="13 14">
    <name type="scientific">Triplophysa tibetana</name>
    <dbReference type="NCBI Taxonomy" id="1572043"/>
    <lineage>
        <taxon>Eukaryota</taxon>
        <taxon>Metazoa</taxon>
        <taxon>Chordata</taxon>
        <taxon>Craniata</taxon>
        <taxon>Vertebrata</taxon>
        <taxon>Euteleostomi</taxon>
        <taxon>Actinopterygii</taxon>
        <taxon>Neopterygii</taxon>
        <taxon>Teleostei</taxon>
        <taxon>Ostariophysi</taxon>
        <taxon>Cypriniformes</taxon>
        <taxon>Nemacheilidae</taxon>
        <taxon>Triplophysa</taxon>
    </lineage>
</organism>
<keyword evidence="14" id="KW-1185">Reference proteome</keyword>
<protein>
    <recommendedName>
        <fullName evidence="3">Tumor necrosis factor</fullName>
    </recommendedName>
    <alternativeName>
        <fullName evidence="10">TNF-alpha</fullName>
    </alternativeName>
</protein>
<keyword evidence="4" id="KW-0202">Cytokine</keyword>
<sequence>MLDIEQPLPVVRRSGSSKSGIWRMCGALLAVALCAAGAVCFTSNKSPDSQDEGSAGDVFNGSSLEWQDDMDQAFFQGGLKLVGNEIVIPNDGIYFIYSQVSFRVNCKSNREEDHEIVHVSHEVMRSSDAYSNSHFDSKADSKPLFNALRSACVQVPDSEQSWYSTIYFGAAFRLYAGDRLFTVTTRPMPDSEQSWYSTIYFGAAFRLYAGDRLFTVTTRPSEFTEVENDHGKNFFGAFAL</sequence>
<dbReference type="SUPFAM" id="SSF49842">
    <property type="entry name" value="TNF-like"/>
    <property type="match status" value="2"/>
</dbReference>
<evidence type="ECO:0000256" key="8">
    <source>
        <dbReference type="ARBA" id="ARBA00023136"/>
    </source>
</evidence>
<keyword evidence="8 11" id="KW-0472">Membrane</keyword>
<dbReference type="GO" id="GO:0016020">
    <property type="term" value="C:membrane"/>
    <property type="evidence" value="ECO:0007669"/>
    <property type="project" value="UniProtKB-SubCell"/>
</dbReference>
<evidence type="ECO:0000256" key="5">
    <source>
        <dbReference type="ARBA" id="ARBA00022692"/>
    </source>
</evidence>
<dbReference type="GO" id="GO:0005125">
    <property type="term" value="F:cytokine activity"/>
    <property type="evidence" value="ECO:0007669"/>
    <property type="project" value="UniProtKB-KW"/>
</dbReference>
<dbReference type="GO" id="GO:0005164">
    <property type="term" value="F:tumor necrosis factor receptor binding"/>
    <property type="evidence" value="ECO:0007669"/>
    <property type="project" value="InterPro"/>
</dbReference>
<comment type="caution">
    <text evidence="13">The sequence shown here is derived from an EMBL/GenBank/DDBJ whole genome shotgun (WGS) entry which is preliminary data.</text>
</comment>
<evidence type="ECO:0000259" key="12">
    <source>
        <dbReference type="PROSITE" id="PS50049"/>
    </source>
</evidence>
<dbReference type="PANTHER" id="PTHR11471">
    <property type="entry name" value="TUMOR NECROSIS FACTOR FAMILY MEMBER"/>
    <property type="match status" value="1"/>
</dbReference>
<dbReference type="InterPro" id="IPR008983">
    <property type="entry name" value="Tumour_necrosis_fac-like_dom"/>
</dbReference>
<reference evidence="13 14" key="1">
    <citation type="journal article" date="2019" name="Mol. Ecol. Resour.">
        <title>Chromosome-level genome assembly of Triplophysa tibetana, a fish adapted to the harsh high-altitude environment of the Tibetan Plateau.</title>
        <authorList>
            <person name="Yang X."/>
            <person name="Liu H."/>
            <person name="Ma Z."/>
            <person name="Zou Y."/>
            <person name="Zou M."/>
            <person name="Mao Y."/>
            <person name="Li X."/>
            <person name="Wang H."/>
            <person name="Chen T."/>
            <person name="Wang W."/>
            <person name="Yang R."/>
        </authorList>
    </citation>
    <scope>NUCLEOTIDE SEQUENCE [LARGE SCALE GENOMIC DNA]</scope>
    <source>
        <strain evidence="13">TTIB1903HZAU</strain>
        <tissue evidence="13">Muscle</tissue>
    </source>
</reference>
<dbReference type="PANTHER" id="PTHR11471:SF23">
    <property type="entry name" value="TUMOR NECROSIS FACTOR"/>
    <property type="match status" value="1"/>
</dbReference>
<feature type="transmembrane region" description="Helical" evidence="11">
    <location>
        <begin position="20"/>
        <end position="41"/>
    </location>
</feature>
<keyword evidence="6" id="KW-0735">Signal-anchor</keyword>
<dbReference type="InterPro" id="IPR006052">
    <property type="entry name" value="TNF_dom"/>
</dbReference>
<evidence type="ECO:0000313" key="14">
    <source>
        <dbReference type="Proteomes" id="UP000324632"/>
    </source>
</evidence>
<evidence type="ECO:0000313" key="13">
    <source>
        <dbReference type="EMBL" id="KAA0710623.1"/>
    </source>
</evidence>
<feature type="domain" description="THD" evidence="12">
    <location>
        <begin position="37"/>
        <end position="240"/>
    </location>
</feature>
<evidence type="ECO:0000256" key="6">
    <source>
        <dbReference type="ARBA" id="ARBA00022968"/>
    </source>
</evidence>
<keyword evidence="7 11" id="KW-1133">Transmembrane helix</keyword>
<dbReference type="PRINTS" id="PR01234">
    <property type="entry name" value="TNECROSISFCT"/>
</dbReference>
<dbReference type="GO" id="GO:0006955">
    <property type="term" value="P:immune response"/>
    <property type="evidence" value="ECO:0007669"/>
    <property type="project" value="InterPro"/>
</dbReference>
<name>A0A5A9NMF3_9TELE</name>
<dbReference type="Proteomes" id="UP000324632">
    <property type="component" value="Chromosome 16"/>
</dbReference>
<dbReference type="SMART" id="SM00207">
    <property type="entry name" value="TNF"/>
    <property type="match status" value="1"/>
</dbReference>
<evidence type="ECO:0000256" key="1">
    <source>
        <dbReference type="ARBA" id="ARBA00004606"/>
    </source>
</evidence>
<evidence type="ECO:0000256" key="10">
    <source>
        <dbReference type="ARBA" id="ARBA00029751"/>
    </source>
</evidence>
<dbReference type="Gene3D" id="2.60.120.40">
    <property type="match status" value="2"/>
</dbReference>
<keyword evidence="9" id="KW-1015">Disulfide bond</keyword>
<evidence type="ECO:0000256" key="3">
    <source>
        <dbReference type="ARBA" id="ARBA00013893"/>
    </source>
</evidence>
<proteinExistence type="inferred from homology"/>
<dbReference type="EMBL" id="SOYY01000016">
    <property type="protein sequence ID" value="KAA0710623.1"/>
    <property type="molecule type" value="Genomic_DNA"/>
</dbReference>
<dbReference type="Pfam" id="PF00229">
    <property type="entry name" value="TNF"/>
    <property type="match status" value="2"/>
</dbReference>
<evidence type="ECO:0000256" key="7">
    <source>
        <dbReference type="ARBA" id="ARBA00022989"/>
    </source>
</evidence>
<accession>A0A5A9NMF3</accession>
<dbReference type="GO" id="GO:0005615">
    <property type="term" value="C:extracellular space"/>
    <property type="evidence" value="ECO:0007669"/>
    <property type="project" value="UniProtKB-KW"/>
</dbReference>
<dbReference type="PROSITE" id="PS50049">
    <property type="entry name" value="THD_2"/>
    <property type="match status" value="1"/>
</dbReference>